<name>A0A3R8S188_9BURK</name>
<dbReference type="PIRSF" id="PIRSF007580">
    <property type="entry name" value="UCP07580"/>
    <property type="match status" value="1"/>
</dbReference>
<dbReference type="PANTHER" id="PTHR39456:SF1">
    <property type="entry name" value="METAL-DEPENDENT HYDROLASE"/>
    <property type="match status" value="1"/>
</dbReference>
<evidence type="ECO:0000256" key="1">
    <source>
        <dbReference type="SAM" id="Phobius"/>
    </source>
</evidence>
<reference evidence="2 3" key="1">
    <citation type="submission" date="2018-12" db="EMBL/GenBank/DDBJ databases">
        <title>The whole draft genome of Aquabacterium sp. SJQ9.</title>
        <authorList>
            <person name="Sun L."/>
            <person name="Gao X."/>
            <person name="Chen W."/>
            <person name="Huang K."/>
        </authorList>
    </citation>
    <scope>NUCLEOTIDE SEQUENCE [LARGE SCALE GENOMIC DNA]</scope>
    <source>
        <strain evidence="2 3">SJQ9</strain>
    </source>
</reference>
<evidence type="ECO:0000313" key="2">
    <source>
        <dbReference type="EMBL" id="RRS03713.1"/>
    </source>
</evidence>
<dbReference type="AlphaFoldDB" id="A0A3R8S188"/>
<keyword evidence="1" id="KW-0472">Membrane</keyword>
<gene>
    <name evidence="2" type="ORF">EIP75_14080</name>
</gene>
<comment type="caution">
    <text evidence="2">The sequence shown here is derived from an EMBL/GenBank/DDBJ whole genome shotgun (WGS) entry which is preliminary data.</text>
</comment>
<dbReference type="EMBL" id="RSED01000010">
    <property type="protein sequence ID" value="RRS03713.1"/>
    <property type="molecule type" value="Genomic_DNA"/>
</dbReference>
<keyword evidence="2" id="KW-0378">Hydrolase</keyword>
<accession>A0A3R8S188</accession>
<dbReference type="InterPro" id="IPR016516">
    <property type="entry name" value="UCP07580"/>
</dbReference>
<organism evidence="2 3">
    <name type="scientific">Aquabacterium soli</name>
    <dbReference type="NCBI Taxonomy" id="2493092"/>
    <lineage>
        <taxon>Bacteria</taxon>
        <taxon>Pseudomonadati</taxon>
        <taxon>Pseudomonadota</taxon>
        <taxon>Betaproteobacteria</taxon>
        <taxon>Burkholderiales</taxon>
        <taxon>Aquabacterium</taxon>
    </lineage>
</organism>
<keyword evidence="1" id="KW-0812">Transmembrane</keyword>
<dbReference type="GO" id="GO:0016787">
    <property type="term" value="F:hydrolase activity"/>
    <property type="evidence" value="ECO:0007669"/>
    <property type="project" value="UniProtKB-KW"/>
</dbReference>
<dbReference type="RefSeq" id="WP_125243918.1">
    <property type="nucleotide sequence ID" value="NZ_RSED01000010.1"/>
</dbReference>
<sequence>MSKHAPDAPVIVPREKLDFDLEGDIPQYWFGGDAFKSRYFDAMSTIFPEGERYFISCVRDFRDRITDPQLLGDVKQFMRQEGQHGIVHSQYNDRLRRQGIDVDKLEAFQRHMMFNIARKHFPAAVTLADTAAAEHLTATMAEALCEDSTVLAQADHRMRAMYAWHAMEEMEHKAVAFDVLQKVAKVGYLRRTLALVFVTLGFNLNVLLTTSYMLKVDGFSRGQRWKMMSKGLWWLFGWGGLYTRLTGKYLRYFKPGFHPWDTGVIKSYQVWVDTYNRTGDPIQAGEALQALHA</sequence>
<keyword evidence="3" id="KW-1185">Reference proteome</keyword>
<evidence type="ECO:0000313" key="3">
    <source>
        <dbReference type="Proteomes" id="UP000269265"/>
    </source>
</evidence>
<dbReference type="Proteomes" id="UP000269265">
    <property type="component" value="Unassembled WGS sequence"/>
</dbReference>
<dbReference type="Pfam" id="PF10118">
    <property type="entry name" value="Metal_hydrol"/>
    <property type="match status" value="1"/>
</dbReference>
<feature type="transmembrane region" description="Helical" evidence="1">
    <location>
        <begin position="192"/>
        <end position="212"/>
    </location>
</feature>
<protein>
    <submittedName>
        <fullName evidence="2">Metal-dependent hydrolase</fullName>
    </submittedName>
</protein>
<proteinExistence type="predicted"/>
<keyword evidence="1" id="KW-1133">Transmembrane helix</keyword>
<dbReference type="PANTHER" id="PTHR39456">
    <property type="entry name" value="METAL-DEPENDENT HYDROLASE"/>
    <property type="match status" value="1"/>
</dbReference>
<dbReference type="OrthoDB" id="4760165at2"/>